<proteinExistence type="predicted"/>
<organism evidence="8 9">
    <name type="scientific">Priapulus caudatus</name>
    <name type="common">Priapulid worm</name>
    <dbReference type="NCBI Taxonomy" id="37621"/>
    <lineage>
        <taxon>Eukaryota</taxon>
        <taxon>Metazoa</taxon>
        <taxon>Ecdysozoa</taxon>
        <taxon>Scalidophora</taxon>
        <taxon>Priapulida</taxon>
        <taxon>Priapulimorpha</taxon>
        <taxon>Priapulimorphida</taxon>
        <taxon>Priapulidae</taxon>
        <taxon>Priapulus</taxon>
    </lineage>
</organism>
<keyword evidence="3" id="KW-0479">Metal-binding</keyword>
<evidence type="ECO:0000256" key="4">
    <source>
        <dbReference type="ARBA" id="ARBA00022777"/>
    </source>
</evidence>
<dbReference type="PANTHER" id="PTHR21208:SF1">
    <property type="entry name" value="ADP-DEPENDENT GLUCOKINASE"/>
    <property type="match status" value="1"/>
</dbReference>
<keyword evidence="6" id="KW-0324">Glycolysis</keyword>
<keyword evidence="7" id="KW-0472">Membrane</keyword>
<gene>
    <name evidence="9" type="primary">LOC106807911</name>
</gene>
<dbReference type="Proteomes" id="UP000695022">
    <property type="component" value="Unplaced"/>
</dbReference>
<reference evidence="9" key="1">
    <citation type="submission" date="2025-08" db="UniProtKB">
        <authorList>
            <consortium name="RefSeq"/>
        </authorList>
    </citation>
    <scope>IDENTIFICATION</scope>
</reference>
<evidence type="ECO:0000313" key="9">
    <source>
        <dbReference type="RefSeq" id="XP_014665907.1"/>
    </source>
</evidence>
<evidence type="ECO:0000313" key="8">
    <source>
        <dbReference type="Proteomes" id="UP000695022"/>
    </source>
</evidence>
<dbReference type="InterPro" id="IPR029056">
    <property type="entry name" value="Ribokinase-like"/>
</dbReference>
<sequence length="480" mass="53266">MAAPSSWRIYCFGSLITILIAFLYSRVTVNDILNERLHQVTTGLLEVEIKHAVRPKVSPKVAVGFGACKDLFTDASELLARLNTEIPVTPFHYNVLNNVTELKSTFAYFYQHGAAAERFMSNSTLFSEMIAIGAQLPGAHWALGGNAPVMASRFNLEGCEVLLGTKMSEDLKSYFDPRIKISGGNLASDDIHLILEYKSGDSWGKLTAARANRFIVHSDLNNPTISSLNDFTAELKSFHPQLLVIGGLQMMDNFPFKPGQRREILQKIRNTILDLSCWTRLHFEMASFTDESLLQDLAELVFPYIDSFGMNEQELPNLYAALYKKNISLVSDTYPRVATVLDQMREVFRVVNTRQNQRGCEQHARIHVHTLAYQVIMTRHGSSWKNNLGAAAKASLTANRHTCGSGEIDVAKARLILDNSFASSKHDGGRRIHIDDGKPVSCWREEGVHICVAPVLVCTEVLQTAGGGDTISSAALAYQI</sequence>
<keyword evidence="4" id="KW-0418">Kinase</keyword>
<keyword evidence="8" id="KW-1185">Reference proteome</keyword>
<evidence type="ECO:0000256" key="1">
    <source>
        <dbReference type="ARBA" id="ARBA00022490"/>
    </source>
</evidence>
<keyword evidence="2" id="KW-0808">Transferase</keyword>
<dbReference type="Gene3D" id="3.40.1190.20">
    <property type="match status" value="1"/>
</dbReference>
<keyword evidence="7" id="KW-0812">Transmembrane</keyword>
<protein>
    <submittedName>
        <fullName evidence="9">ADP-dependent glucokinase-like isoform X1</fullName>
    </submittedName>
</protein>
<dbReference type="InterPro" id="IPR007666">
    <property type="entry name" value="ADP_PFK/GK"/>
</dbReference>
<keyword evidence="1" id="KW-0963">Cytoplasm</keyword>
<dbReference type="SUPFAM" id="SSF53613">
    <property type="entry name" value="Ribokinase-like"/>
    <property type="match status" value="1"/>
</dbReference>
<dbReference type="GeneID" id="106807911"/>
<evidence type="ECO:0000256" key="3">
    <source>
        <dbReference type="ARBA" id="ARBA00022723"/>
    </source>
</evidence>
<keyword evidence="5" id="KW-0460">Magnesium</keyword>
<feature type="transmembrane region" description="Helical" evidence="7">
    <location>
        <begin position="7"/>
        <end position="24"/>
    </location>
</feature>
<evidence type="ECO:0000256" key="7">
    <source>
        <dbReference type="SAM" id="Phobius"/>
    </source>
</evidence>
<accession>A0ABM1E136</accession>
<evidence type="ECO:0000256" key="5">
    <source>
        <dbReference type="ARBA" id="ARBA00022842"/>
    </source>
</evidence>
<dbReference type="PANTHER" id="PTHR21208">
    <property type="entry name" value="ADP-DEPENDENT GLUCOKINASE"/>
    <property type="match status" value="1"/>
</dbReference>
<dbReference type="Pfam" id="PF04587">
    <property type="entry name" value="ADP_PFK_GK"/>
    <property type="match status" value="1"/>
</dbReference>
<dbReference type="RefSeq" id="XP_014665907.1">
    <property type="nucleotide sequence ID" value="XM_014810421.1"/>
</dbReference>
<dbReference type="PROSITE" id="PS51255">
    <property type="entry name" value="ADPK"/>
    <property type="match status" value="1"/>
</dbReference>
<name>A0ABM1E136_PRICU</name>
<keyword evidence="7" id="KW-1133">Transmembrane helix</keyword>
<evidence type="ECO:0000256" key="2">
    <source>
        <dbReference type="ARBA" id="ARBA00022679"/>
    </source>
</evidence>
<evidence type="ECO:0000256" key="6">
    <source>
        <dbReference type="ARBA" id="ARBA00023152"/>
    </source>
</evidence>